<feature type="compositionally biased region" description="Basic and acidic residues" evidence="1">
    <location>
        <begin position="74"/>
        <end position="84"/>
    </location>
</feature>
<evidence type="ECO:0000313" key="5">
    <source>
        <dbReference type="Proteomes" id="UP000886885"/>
    </source>
</evidence>
<comment type="caution">
    <text evidence="4">The sequence shown here is derived from an EMBL/GenBank/DDBJ whole genome shotgun (WGS) entry which is preliminary data.</text>
</comment>
<dbReference type="Pfam" id="PF13460">
    <property type="entry name" value="NAD_binding_10"/>
    <property type="match status" value="2"/>
</dbReference>
<reference evidence="4" key="1">
    <citation type="journal article" date="2020" name="bioRxiv">
        <title>Hybrid origin of Populus tomentosa Carr. identified through genome sequencing and phylogenomic analysis.</title>
        <authorList>
            <person name="An X."/>
            <person name="Gao K."/>
            <person name="Chen Z."/>
            <person name="Li J."/>
            <person name="Yang X."/>
            <person name="Yang X."/>
            <person name="Zhou J."/>
            <person name="Guo T."/>
            <person name="Zhao T."/>
            <person name="Huang S."/>
            <person name="Miao D."/>
            <person name="Khan W.U."/>
            <person name="Rao P."/>
            <person name="Ye M."/>
            <person name="Lei B."/>
            <person name="Liao W."/>
            <person name="Wang J."/>
            <person name="Ji L."/>
            <person name="Li Y."/>
            <person name="Guo B."/>
            <person name="Mustafa N.S."/>
            <person name="Li S."/>
            <person name="Yun Q."/>
            <person name="Keller S.R."/>
            <person name="Mao J."/>
            <person name="Zhang R."/>
            <person name="Strauss S.H."/>
        </authorList>
    </citation>
    <scope>NUCLEOTIDE SEQUENCE</scope>
    <source>
        <strain evidence="4">GM15</strain>
        <tissue evidence="4">Leaf</tissue>
    </source>
</reference>
<evidence type="ECO:0000259" key="3">
    <source>
        <dbReference type="Pfam" id="PF13460"/>
    </source>
</evidence>
<protein>
    <recommendedName>
        <fullName evidence="6">High chlorophyll fluorescence phenotype 173</fullName>
    </recommendedName>
</protein>
<dbReference type="OrthoDB" id="10254221at2759"/>
<sequence length="664" mass="73200">MRAAAAASASVTPTTNASASLTNSNHFNFTSHRKIYTSLPISTVKNIRKKSTLVVVRAIKDRKEMETETETETENMKEYNKESTAKQQQPLNLEDVNPVGLGRKSRQIFDEVWRKFSGLGQISRTTRADDKEALDALLIREGPMCEFAIPGAQNTTVLVVGATSRIGRIVVRKLMLRGYTVKALVRKADEEVVNMLPRSVEIMIGDVGDPSTLKAAVVGCNKIIYCATARSSITGDLFRVDHQGVSNLTKALQDYNNKLAQLRAGKSSKSKLLLAKFKSADSLNGWEVRQGTYFQDAVASKYDAGMDAKFEFTEAGDSVFSGYVFTRGGYVELSKKLSLPLGYTLDRYEGLVLSVGGNGRSYVLILEAGPSADKTQSKLYFARISTKVGFCRVRVPFSAFRPVKPDDLPLDPFLVHTITIRFEPRRQDRSGDGSHDHDSIVSSKRLRSCVLVSGGIAGVQGSQALIPVDTMVISKEPTGMKSSIWQWLRIEKVMVYSRNNRRPVEAPAGAKQDLRSFKLILEYIKALPTGQETDFVLVSCTGLGVEPTRREQVLKAKRAGEDSLRRSGLGYTIIRPGPLQEEPGGQRALIFDQGNRISQGISCADVADICVKALHDSTARNKSFDVCYEYVAEQGRELYELVAHLPDKANNYLTPALSVLEKNT</sequence>
<feature type="domain" description="NAD(P)-binding" evidence="3">
    <location>
        <begin position="533"/>
        <end position="616"/>
    </location>
</feature>
<evidence type="ECO:0008006" key="6">
    <source>
        <dbReference type="Google" id="ProtNLM"/>
    </source>
</evidence>
<feature type="region of interest" description="Disordered" evidence="1">
    <location>
        <begin position="1"/>
        <end position="24"/>
    </location>
</feature>
<dbReference type="EMBL" id="JAAWWB010000027">
    <property type="protein sequence ID" value="KAG6748936.1"/>
    <property type="molecule type" value="Genomic_DNA"/>
</dbReference>
<evidence type="ECO:0000259" key="2">
    <source>
        <dbReference type="Pfam" id="PF08547"/>
    </source>
</evidence>
<feature type="compositionally biased region" description="Low complexity" evidence="1">
    <location>
        <begin position="1"/>
        <end position="20"/>
    </location>
</feature>
<evidence type="ECO:0000256" key="1">
    <source>
        <dbReference type="SAM" id="MobiDB-lite"/>
    </source>
</evidence>
<name>A0A8X7YDP5_POPTO</name>
<dbReference type="InterPro" id="IPR016040">
    <property type="entry name" value="NAD(P)-bd_dom"/>
</dbReference>
<gene>
    <name evidence="4" type="ORF">POTOM_045974</name>
</gene>
<feature type="region of interest" description="Disordered" evidence="1">
    <location>
        <begin position="66"/>
        <end position="89"/>
    </location>
</feature>
<feature type="domain" description="NADH:ubiquinone oxidoreductase intermediate-associated protein 30" evidence="2">
    <location>
        <begin position="308"/>
        <end position="403"/>
    </location>
</feature>
<evidence type="ECO:0000313" key="4">
    <source>
        <dbReference type="EMBL" id="KAG6748936.1"/>
    </source>
</evidence>
<organism evidence="4 5">
    <name type="scientific">Populus tomentosa</name>
    <name type="common">Chinese white poplar</name>
    <dbReference type="NCBI Taxonomy" id="118781"/>
    <lineage>
        <taxon>Eukaryota</taxon>
        <taxon>Viridiplantae</taxon>
        <taxon>Streptophyta</taxon>
        <taxon>Embryophyta</taxon>
        <taxon>Tracheophyta</taxon>
        <taxon>Spermatophyta</taxon>
        <taxon>Magnoliopsida</taxon>
        <taxon>eudicotyledons</taxon>
        <taxon>Gunneridae</taxon>
        <taxon>Pentapetalae</taxon>
        <taxon>rosids</taxon>
        <taxon>fabids</taxon>
        <taxon>Malpighiales</taxon>
        <taxon>Salicaceae</taxon>
        <taxon>Saliceae</taxon>
        <taxon>Populus</taxon>
    </lineage>
</organism>
<dbReference type="AlphaFoldDB" id="A0A8X7YDP5"/>
<keyword evidence="5" id="KW-1185">Reference proteome</keyword>
<dbReference type="PANTHER" id="PTHR15020:SF47">
    <property type="entry name" value="NAD(P)-BINDING DOMAIN-CONTAINING PROTEIN"/>
    <property type="match status" value="1"/>
</dbReference>
<dbReference type="InterPro" id="IPR013857">
    <property type="entry name" value="NADH-UbQ_OxRdtase-assoc_prot30"/>
</dbReference>
<dbReference type="Pfam" id="PF08547">
    <property type="entry name" value="CIA30"/>
    <property type="match status" value="1"/>
</dbReference>
<dbReference type="Proteomes" id="UP000886885">
    <property type="component" value="Chromosome 14A"/>
</dbReference>
<proteinExistence type="predicted"/>
<dbReference type="PANTHER" id="PTHR15020">
    <property type="entry name" value="FLAVIN REDUCTASE-RELATED"/>
    <property type="match status" value="1"/>
</dbReference>
<feature type="domain" description="NAD(P)-binding" evidence="3">
    <location>
        <begin position="161"/>
        <end position="255"/>
    </location>
</feature>
<accession>A0A8X7YDP5</accession>